<dbReference type="InterPro" id="IPR004827">
    <property type="entry name" value="bZIP"/>
</dbReference>
<keyword evidence="4" id="KW-0238">DNA-binding</keyword>
<dbReference type="CDD" id="cd14713">
    <property type="entry name" value="bZIP_CEBPG"/>
    <property type="match status" value="1"/>
</dbReference>
<sequence length="156" mass="17848">MSPCSNRRDSSDSDESGRSNKKHRSSGRKSNGMDKNTEEYKHRREKNNLAVKKCRSKSKMKTQLTLDRVNTLREENAILEGKIQLLTKELSFLKDLFLAHAGNAHGQNLEDVDWEKMLTTDDGVSLMSTEEKVETNGGDVQNDHKYTFRANIKFQV</sequence>
<dbReference type="PhylomeDB" id="T1JN46"/>
<evidence type="ECO:0000259" key="8">
    <source>
        <dbReference type="PROSITE" id="PS50217"/>
    </source>
</evidence>
<comment type="similarity">
    <text evidence="2">Belongs to the bZIP family. C/EBP subfamily.</text>
</comment>
<reference evidence="10" key="1">
    <citation type="submission" date="2011-05" db="EMBL/GenBank/DDBJ databases">
        <authorList>
            <person name="Richards S.R."/>
            <person name="Qu J."/>
            <person name="Jiang H."/>
            <person name="Jhangiani S.N."/>
            <person name="Agravi P."/>
            <person name="Goodspeed R."/>
            <person name="Gross S."/>
            <person name="Mandapat C."/>
            <person name="Jackson L."/>
            <person name="Mathew T."/>
            <person name="Pu L."/>
            <person name="Thornton R."/>
            <person name="Saada N."/>
            <person name="Wilczek-Boney K.B."/>
            <person name="Lee S."/>
            <person name="Kovar C."/>
            <person name="Wu Y."/>
            <person name="Scherer S.E."/>
            <person name="Worley K.C."/>
            <person name="Muzny D.M."/>
            <person name="Gibbs R."/>
        </authorList>
    </citation>
    <scope>NUCLEOTIDE SEQUENCE</scope>
    <source>
        <strain evidence="10">Brora</strain>
    </source>
</reference>
<dbReference type="Gene3D" id="1.20.5.170">
    <property type="match status" value="1"/>
</dbReference>
<evidence type="ECO:0000313" key="9">
    <source>
        <dbReference type="EnsemblMetazoa" id="SMAR015275-PA"/>
    </source>
</evidence>
<proteinExistence type="inferred from homology"/>
<dbReference type="AlphaFoldDB" id="T1JN46"/>
<evidence type="ECO:0000256" key="1">
    <source>
        <dbReference type="ARBA" id="ARBA00004123"/>
    </source>
</evidence>
<dbReference type="SUPFAM" id="SSF57959">
    <property type="entry name" value="Leucine zipper domain"/>
    <property type="match status" value="1"/>
</dbReference>
<dbReference type="PANTHER" id="PTHR23334:SF69">
    <property type="entry name" value="CCAAT_ENHANCER-BINDING PROTEIN GAMMA"/>
    <property type="match status" value="1"/>
</dbReference>
<accession>T1JN46</accession>
<evidence type="ECO:0000256" key="4">
    <source>
        <dbReference type="ARBA" id="ARBA00023125"/>
    </source>
</evidence>
<evidence type="ECO:0000256" key="5">
    <source>
        <dbReference type="ARBA" id="ARBA00023163"/>
    </source>
</evidence>
<dbReference type="GO" id="GO:0006351">
    <property type="term" value="P:DNA-templated transcription"/>
    <property type="evidence" value="ECO:0007669"/>
    <property type="project" value="InterPro"/>
</dbReference>
<evidence type="ECO:0000256" key="6">
    <source>
        <dbReference type="ARBA" id="ARBA00023242"/>
    </source>
</evidence>
<dbReference type="PROSITE" id="PS50217">
    <property type="entry name" value="BZIP"/>
    <property type="match status" value="1"/>
</dbReference>
<reference evidence="9" key="2">
    <citation type="submission" date="2015-02" db="UniProtKB">
        <authorList>
            <consortium name="EnsemblMetazoa"/>
        </authorList>
    </citation>
    <scope>IDENTIFICATION</scope>
</reference>
<dbReference type="HOGENOM" id="CLU_1688941_0_0_1"/>
<evidence type="ECO:0000313" key="10">
    <source>
        <dbReference type="Proteomes" id="UP000014500"/>
    </source>
</evidence>
<dbReference type="STRING" id="126957.T1JN46"/>
<feature type="compositionally biased region" description="Basic and acidic residues" evidence="7">
    <location>
        <begin position="1"/>
        <end position="18"/>
    </location>
</feature>
<keyword evidence="3" id="KW-0805">Transcription regulation</keyword>
<keyword evidence="6" id="KW-0539">Nucleus</keyword>
<dbReference type="InterPro" id="IPR046347">
    <property type="entry name" value="bZIP_sf"/>
</dbReference>
<dbReference type="GO" id="GO:0000978">
    <property type="term" value="F:RNA polymerase II cis-regulatory region sequence-specific DNA binding"/>
    <property type="evidence" value="ECO:0007669"/>
    <property type="project" value="TreeGrafter"/>
</dbReference>
<dbReference type="EnsemblMetazoa" id="SMAR015275-RA">
    <property type="protein sequence ID" value="SMAR015275-PA"/>
    <property type="gene ID" value="SMAR015275"/>
</dbReference>
<feature type="compositionally biased region" description="Basic and acidic residues" evidence="7">
    <location>
        <begin position="31"/>
        <end position="42"/>
    </location>
</feature>
<keyword evidence="5" id="KW-0804">Transcription</keyword>
<feature type="domain" description="BZIP" evidence="8">
    <location>
        <begin position="37"/>
        <end position="100"/>
    </location>
</feature>
<dbReference type="InterPro" id="IPR031106">
    <property type="entry name" value="C/EBP"/>
</dbReference>
<evidence type="ECO:0000256" key="3">
    <source>
        <dbReference type="ARBA" id="ARBA00023015"/>
    </source>
</evidence>
<organism evidence="9 10">
    <name type="scientific">Strigamia maritima</name>
    <name type="common">European centipede</name>
    <name type="synonym">Geophilus maritimus</name>
    <dbReference type="NCBI Taxonomy" id="126957"/>
    <lineage>
        <taxon>Eukaryota</taxon>
        <taxon>Metazoa</taxon>
        <taxon>Ecdysozoa</taxon>
        <taxon>Arthropoda</taxon>
        <taxon>Myriapoda</taxon>
        <taxon>Chilopoda</taxon>
        <taxon>Pleurostigmophora</taxon>
        <taxon>Geophilomorpha</taxon>
        <taxon>Linotaeniidae</taxon>
        <taxon>Strigamia</taxon>
    </lineage>
</organism>
<dbReference type="eggNOG" id="KOG3119">
    <property type="taxonomic scope" value="Eukaryota"/>
</dbReference>
<protein>
    <recommendedName>
        <fullName evidence="8">BZIP domain-containing protein</fullName>
    </recommendedName>
</protein>
<dbReference type="GO" id="GO:0005634">
    <property type="term" value="C:nucleus"/>
    <property type="evidence" value="ECO:0007669"/>
    <property type="project" value="UniProtKB-SubCell"/>
</dbReference>
<dbReference type="Proteomes" id="UP000014500">
    <property type="component" value="Unassembled WGS sequence"/>
</dbReference>
<name>T1JN46_STRMM</name>
<dbReference type="SMART" id="SM00338">
    <property type="entry name" value="BRLZ"/>
    <property type="match status" value="1"/>
</dbReference>
<keyword evidence="10" id="KW-1185">Reference proteome</keyword>
<dbReference type="PANTHER" id="PTHR23334">
    <property type="entry name" value="CCAAT/ENHANCER BINDING PROTEIN"/>
    <property type="match status" value="1"/>
</dbReference>
<evidence type="ECO:0000256" key="2">
    <source>
        <dbReference type="ARBA" id="ARBA00006951"/>
    </source>
</evidence>
<evidence type="ECO:0000256" key="7">
    <source>
        <dbReference type="SAM" id="MobiDB-lite"/>
    </source>
</evidence>
<dbReference type="Pfam" id="PF07716">
    <property type="entry name" value="bZIP_2"/>
    <property type="match status" value="1"/>
</dbReference>
<dbReference type="EMBL" id="JH430221">
    <property type="status" value="NOT_ANNOTATED_CDS"/>
    <property type="molecule type" value="Genomic_DNA"/>
</dbReference>
<comment type="subcellular location">
    <subcellularLocation>
        <location evidence="1">Nucleus</location>
    </subcellularLocation>
</comment>
<feature type="region of interest" description="Disordered" evidence="7">
    <location>
        <begin position="1"/>
        <end position="57"/>
    </location>
</feature>
<dbReference type="GO" id="GO:0000981">
    <property type="term" value="F:DNA-binding transcription factor activity, RNA polymerase II-specific"/>
    <property type="evidence" value="ECO:0007669"/>
    <property type="project" value="TreeGrafter"/>
</dbReference>